<evidence type="ECO:0000259" key="2">
    <source>
        <dbReference type="PROSITE" id="PS50222"/>
    </source>
</evidence>
<dbReference type="PROSITE" id="PS50222">
    <property type="entry name" value="EF_HAND_2"/>
    <property type="match status" value="2"/>
</dbReference>
<feature type="domain" description="EF-hand" evidence="2">
    <location>
        <begin position="195"/>
        <end position="230"/>
    </location>
</feature>
<feature type="domain" description="EF-hand" evidence="2">
    <location>
        <begin position="152"/>
        <end position="187"/>
    </location>
</feature>
<dbReference type="SMART" id="SM00054">
    <property type="entry name" value="EFh"/>
    <property type="match status" value="4"/>
</dbReference>
<dbReference type="Gene3D" id="1.10.238.10">
    <property type="entry name" value="EF-hand"/>
    <property type="match status" value="2"/>
</dbReference>
<gene>
    <name evidence="3" type="ORF">Ctob_001723</name>
</gene>
<proteinExistence type="predicted"/>
<dbReference type="SUPFAM" id="SSF47473">
    <property type="entry name" value="EF-hand"/>
    <property type="match status" value="1"/>
</dbReference>
<evidence type="ECO:0000256" key="1">
    <source>
        <dbReference type="ARBA" id="ARBA00022837"/>
    </source>
</evidence>
<dbReference type="EMBL" id="JWZX01003341">
    <property type="protein sequence ID" value="KOO21701.1"/>
    <property type="molecule type" value="Genomic_DNA"/>
</dbReference>
<keyword evidence="1" id="KW-0106">Calcium</keyword>
<dbReference type="InterPro" id="IPR013083">
    <property type="entry name" value="Znf_RING/FYVE/PHD"/>
</dbReference>
<evidence type="ECO:0000313" key="3">
    <source>
        <dbReference type="EMBL" id="KOO21701.1"/>
    </source>
</evidence>
<protein>
    <recommendedName>
        <fullName evidence="2">EF-hand domain-containing protein</fullName>
    </recommendedName>
</protein>
<organism evidence="3 4">
    <name type="scientific">Chrysochromulina tobinii</name>
    <dbReference type="NCBI Taxonomy" id="1460289"/>
    <lineage>
        <taxon>Eukaryota</taxon>
        <taxon>Haptista</taxon>
        <taxon>Haptophyta</taxon>
        <taxon>Prymnesiophyceae</taxon>
        <taxon>Prymnesiales</taxon>
        <taxon>Chrysochromulinaceae</taxon>
        <taxon>Chrysochromulina</taxon>
    </lineage>
</organism>
<dbReference type="Gene3D" id="3.30.40.10">
    <property type="entry name" value="Zinc/RING finger domain, C3HC4 (zinc finger)"/>
    <property type="match status" value="1"/>
</dbReference>
<dbReference type="InterPro" id="IPR018247">
    <property type="entry name" value="EF_Hand_1_Ca_BS"/>
</dbReference>
<dbReference type="Proteomes" id="UP000037460">
    <property type="component" value="Unassembled WGS sequence"/>
</dbReference>
<dbReference type="OrthoDB" id="418675at2759"/>
<dbReference type="CDD" id="cd00051">
    <property type="entry name" value="EFh"/>
    <property type="match status" value="1"/>
</dbReference>
<dbReference type="SUPFAM" id="SSF57850">
    <property type="entry name" value="RING/U-box"/>
    <property type="match status" value="1"/>
</dbReference>
<dbReference type="PROSITE" id="PS00018">
    <property type="entry name" value="EF_HAND_1"/>
    <property type="match status" value="2"/>
</dbReference>
<sequence>MFVQIRVPPGVFAGQEFEFLSPSGEVSRVRVPVGVRPGDEFVAQLAPAPPPVPMGAPVHLGAPAQTGGMGGGPTPLPATRARPLPAAARYAECPICFEPLHAGPVGVFLDGSGKRVSQHFFRLDAAREWLASGNGMCPITRAPIRSVRPVPNVQTDPDGWFAVCDVDGNGKLSRKEAIECIKAQYACDVAQLDAALTDEAHRMWRQWDVDGSGFIERHELLASPNGLALSVPRLFPPTVRGTMPNMRTDKSAWYDFFDEDHSGSLEREEVVRALIKTLGLSTNQAKVAEMRGTVQAIWPIFDTDGSGSIERGDGLCACDALRIDAGKGVSRRAAIGGAILPALFVSPAFAKYRPSLAEMKGFGSSPVVDEMKEAQPVKTELTHAQLVANSCEMQKKLLGRDLTESEVAEIDAKIRKYYPDAQK</sequence>
<keyword evidence="4" id="KW-1185">Reference proteome</keyword>
<dbReference type="AlphaFoldDB" id="A0A0M0J527"/>
<dbReference type="InterPro" id="IPR011992">
    <property type="entry name" value="EF-hand-dom_pair"/>
</dbReference>
<reference evidence="4" key="1">
    <citation type="journal article" date="2015" name="PLoS Genet.">
        <title>Genome Sequence and Transcriptome Analyses of Chrysochromulina tobin: Metabolic Tools for Enhanced Algal Fitness in the Prominent Order Prymnesiales (Haptophyceae).</title>
        <authorList>
            <person name="Hovde B.T."/>
            <person name="Deodato C.R."/>
            <person name="Hunsperger H.M."/>
            <person name="Ryken S.A."/>
            <person name="Yost W."/>
            <person name="Jha R.K."/>
            <person name="Patterson J."/>
            <person name="Monnat R.J. Jr."/>
            <person name="Barlow S.B."/>
            <person name="Starkenburg S.R."/>
            <person name="Cattolico R.A."/>
        </authorList>
    </citation>
    <scope>NUCLEOTIDE SEQUENCE</scope>
    <source>
        <strain evidence="4">CCMP291</strain>
    </source>
</reference>
<dbReference type="GO" id="GO:0005509">
    <property type="term" value="F:calcium ion binding"/>
    <property type="evidence" value="ECO:0007669"/>
    <property type="project" value="InterPro"/>
</dbReference>
<name>A0A0M0J527_9EUKA</name>
<comment type="caution">
    <text evidence="3">The sequence shown here is derived from an EMBL/GenBank/DDBJ whole genome shotgun (WGS) entry which is preliminary data.</text>
</comment>
<evidence type="ECO:0000313" key="4">
    <source>
        <dbReference type="Proteomes" id="UP000037460"/>
    </source>
</evidence>
<accession>A0A0M0J527</accession>
<dbReference type="InterPro" id="IPR002048">
    <property type="entry name" value="EF_hand_dom"/>
</dbReference>